<protein>
    <submittedName>
        <fullName evidence="8">Fucose permease</fullName>
    </submittedName>
</protein>
<dbReference type="SUPFAM" id="SSF103473">
    <property type="entry name" value="MFS general substrate transporter"/>
    <property type="match status" value="1"/>
</dbReference>
<comment type="subcellular location">
    <subcellularLocation>
        <location evidence="1">Endomembrane system</location>
        <topology evidence="1">Multi-pass membrane protein</topology>
    </subcellularLocation>
</comment>
<comment type="similarity">
    <text evidence="2">Belongs to the major facilitator superfamily.</text>
</comment>
<feature type="transmembrane region" description="Helical" evidence="7">
    <location>
        <begin position="98"/>
        <end position="118"/>
    </location>
</feature>
<evidence type="ECO:0000313" key="8">
    <source>
        <dbReference type="EMBL" id="SHI86370.1"/>
    </source>
</evidence>
<dbReference type="InterPro" id="IPR036259">
    <property type="entry name" value="MFS_trans_sf"/>
</dbReference>
<dbReference type="GO" id="GO:0016020">
    <property type="term" value="C:membrane"/>
    <property type="evidence" value="ECO:0007669"/>
    <property type="project" value="TreeGrafter"/>
</dbReference>
<feature type="transmembrane region" description="Helical" evidence="7">
    <location>
        <begin position="155"/>
        <end position="172"/>
    </location>
</feature>
<feature type="transmembrane region" description="Helical" evidence="7">
    <location>
        <begin position="338"/>
        <end position="357"/>
    </location>
</feature>
<accession>A0A1M6EMA1</accession>
<gene>
    <name evidence="8" type="ORF">SAMN05444417_2059</name>
</gene>
<feature type="transmembrane region" description="Helical" evidence="7">
    <location>
        <begin position="310"/>
        <end position="332"/>
    </location>
</feature>
<evidence type="ECO:0000256" key="1">
    <source>
        <dbReference type="ARBA" id="ARBA00004127"/>
    </source>
</evidence>
<dbReference type="AlphaFoldDB" id="A0A1M6EMA1"/>
<dbReference type="RefSeq" id="WP_170865631.1">
    <property type="nucleotide sequence ID" value="NZ_FQYO01000003.1"/>
</dbReference>
<keyword evidence="9" id="KW-1185">Reference proteome</keyword>
<evidence type="ECO:0000256" key="6">
    <source>
        <dbReference type="ARBA" id="ARBA00023136"/>
    </source>
</evidence>
<evidence type="ECO:0000256" key="4">
    <source>
        <dbReference type="ARBA" id="ARBA00022692"/>
    </source>
</evidence>
<feature type="transmembrane region" description="Helical" evidence="7">
    <location>
        <begin position="74"/>
        <end position="92"/>
    </location>
</feature>
<dbReference type="PANTHER" id="PTHR23514:SF3">
    <property type="entry name" value="BYPASS OF STOP CODON PROTEIN 6"/>
    <property type="match status" value="1"/>
</dbReference>
<dbReference type="Gene3D" id="1.20.1250.20">
    <property type="entry name" value="MFS general substrate transporter like domains"/>
    <property type="match status" value="1"/>
</dbReference>
<proteinExistence type="inferred from homology"/>
<feature type="transmembrane region" description="Helical" evidence="7">
    <location>
        <begin position="256"/>
        <end position="274"/>
    </location>
</feature>
<feature type="transmembrane region" description="Helical" evidence="7">
    <location>
        <begin position="46"/>
        <end position="67"/>
    </location>
</feature>
<dbReference type="InterPro" id="IPR051788">
    <property type="entry name" value="MFS_Transporter"/>
</dbReference>
<evidence type="ECO:0000256" key="2">
    <source>
        <dbReference type="ARBA" id="ARBA00008335"/>
    </source>
</evidence>
<keyword evidence="4 7" id="KW-0812">Transmembrane</keyword>
<dbReference type="EMBL" id="FQYO01000003">
    <property type="protein sequence ID" value="SHI86370.1"/>
    <property type="molecule type" value="Genomic_DNA"/>
</dbReference>
<feature type="transmembrane region" description="Helical" evidence="7">
    <location>
        <begin position="280"/>
        <end position="298"/>
    </location>
</feature>
<evidence type="ECO:0000256" key="7">
    <source>
        <dbReference type="SAM" id="Phobius"/>
    </source>
</evidence>
<sequence length="368" mass="37317">MSRPLPSNMRLLIAGSLGFILCGAINPLYGLAIPIYRAEWGAGWGGTLLAFHGAGALLAVAAGVFGLPHLTMRLSLGLLAAGSVITALGTGWPVVTLGAFVIGIGFGLTSAVVNRRFLSEFGERGPGMVGLVNSVFGVGAIAAPLILVGLGERLLPVYLGLAVMAAILIPVVQPSGRQARAQGLPDLRQKRLAILIFIHLAVITEVALFGLGPTSLLDMGLDSGAVAGLTSAFFGAFLAARLSLFWVTRRIRADQLFALGLGGAAVAMGIAAAGAPATGFILAGAAVGLQFPTFYVWASHILGPDPRMGSAVLTASISGAITGPALLAPVLAATGTGALFAILCGLMAATLAGFLLMSPWARRHALPA</sequence>
<dbReference type="GO" id="GO:0012505">
    <property type="term" value="C:endomembrane system"/>
    <property type="evidence" value="ECO:0007669"/>
    <property type="project" value="UniProtKB-SubCell"/>
</dbReference>
<reference evidence="8 9" key="1">
    <citation type="submission" date="2016-11" db="EMBL/GenBank/DDBJ databases">
        <authorList>
            <person name="Jaros S."/>
            <person name="Januszkiewicz K."/>
            <person name="Wedrychowicz H."/>
        </authorList>
    </citation>
    <scope>NUCLEOTIDE SEQUENCE [LARGE SCALE GENOMIC DNA]</scope>
    <source>
        <strain evidence="8 9">DSM 100565</strain>
    </source>
</reference>
<evidence type="ECO:0000256" key="3">
    <source>
        <dbReference type="ARBA" id="ARBA00022448"/>
    </source>
</evidence>
<feature type="transmembrane region" description="Helical" evidence="7">
    <location>
        <begin position="192"/>
        <end position="212"/>
    </location>
</feature>
<keyword evidence="5 7" id="KW-1133">Transmembrane helix</keyword>
<keyword evidence="3" id="KW-0813">Transport</keyword>
<dbReference type="STRING" id="1447782.SAMN05444417_2059"/>
<evidence type="ECO:0000256" key="5">
    <source>
        <dbReference type="ARBA" id="ARBA00022989"/>
    </source>
</evidence>
<dbReference type="PANTHER" id="PTHR23514">
    <property type="entry name" value="BYPASS OF STOP CODON PROTEIN 6"/>
    <property type="match status" value="1"/>
</dbReference>
<dbReference type="Proteomes" id="UP000184292">
    <property type="component" value="Unassembled WGS sequence"/>
</dbReference>
<feature type="transmembrane region" description="Helical" evidence="7">
    <location>
        <begin position="224"/>
        <end position="244"/>
    </location>
</feature>
<evidence type="ECO:0000313" key="9">
    <source>
        <dbReference type="Proteomes" id="UP000184292"/>
    </source>
</evidence>
<name>A0A1M6EMA1_9RHOB</name>
<feature type="transmembrane region" description="Helical" evidence="7">
    <location>
        <begin position="130"/>
        <end position="149"/>
    </location>
</feature>
<keyword evidence="6 7" id="KW-0472">Membrane</keyword>
<organism evidence="8 9">
    <name type="scientific">Wenxinia saemankumensis</name>
    <dbReference type="NCBI Taxonomy" id="1447782"/>
    <lineage>
        <taxon>Bacteria</taxon>
        <taxon>Pseudomonadati</taxon>
        <taxon>Pseudomonadota</taxon>
        <taxon>Alphaproteobacteria</taxon>
        <taxon>Rhodobacterales</taxon>
        <taxon>Roseobacteraceae</taxon>
        <taxon>Wenxinia</taxon>
    </lineage>
</organism>